<evidence type="ECO:0000313" key="1">
    <source>
        <dbReference type="EMBL" id="UWE02908.1"/>
    </source>
</evidence>
<accession>A0ABY5TZS4</accession>
<sequence>MFLTAGIGIFCLFLIKSSYLKDGEEMKTFDELAQELKPVDPDVSAAWRIVLIGLDTEILTVRELQEVYECLKENVGRGFEEFDFDPHFPDGEIRVSLLDEEVFCSKELFIEHLGKVLHSYNESG</sequence>
<gene>
    <name evidence="1" type="ORF">NYR52_12325</name>
</gene>
<reference evidence="1" key="1">
    <citation type="submission" date="2022-08" db="EMBL/GenBank/DDBJ databases">
        <title>The complete genome sequence of the thermophilic bacterium Laceyella sacchari FBKL4.010 reveals the basis for tetramethylpyrazine biosynthesis in Moutai-flavor Daqu.</title>
        <authorList>
            <person name="Li D."/>
            <person name="Huang W."/>
            <person name="Wang C."/>
            <person name="Qiu S."/>
        </authorList>
    </citation>
    <scope>NUCLEOTIDE SEQUENCE</scope>
    <source>
        <strain evidence="1">FBKL4.014</strain>
    </source>
</reference>
<keyword evidence="2" id="KW-1185">Reference proteome</keyword>
<dbReference type="RefSeq" id="WP_259435739.1">
    <property type="nucleotide sequence ID" value="NZ_CP103866.1"/>
</dbReference>
<dbReference type="EMBL" id="CP103866">
    <property type="protein sequence ID" value="UWE02908.1"/>
    <property type="molecule type" value="Genomic_DNA"/>
</dbReference>
<evidence type="ECO:0000313" key="2">
    <source>
        <dbReference type="Proteomes" id="UP001058650"/>
    </source>
</evidence>
<protein>
    <submittedName>
        <fullName evidence="1">Uncharacterized protein</fullName>
    </submittedName>
</protein>
<proteinExistence type="predicted"/>
<name>A0ABY5TZS4_LACSH</name>
<dbReference type="Proteomes" id="UP001058650">
    <property type="component" value="Chromosome"/>
</dbReference>
<organism evidence="1 2">
    <name type="scientific">Laceyella sacchari</name>
    <name type="common">Thermoactinomyces thalpophilus</name>
    <dbReference type="NCBI Taxonomy" id="37482"/>
    <lineage>
        <taxon>Bacteria</taxon>
        <taxon>Bacillati</taxon>
        <taxon>Bacillota</taxon>
        <taxon>Bacilli</taxon>
        <taxon>Bacillales</taxon>
        <taxon>Thermoactinomycetaceae</taxon>
        <taxon>Laceyella</taxon>
    </lineage>
</organism>